<dbReference type="EMBL" id="BAAAPU010000001">
    <property type="protein sequence ID" value="GAA1966282.1"/>
    <property type="molecule type" value="Genomic_DNA"/>
</dbReference>
<evidence type="ECO:0000313" key="2">
    <source>
        <dbReference type="Proteomes" id="UP001500013"/>
    </source>
</evidence>
<dbReference type="InterPro" id="IPR011335">
    <property type="entry name" value="Restrct_endonuc-II-like"/>
</dbReference>
<comment type="caution">
    <text evidence="1">The sequence shown here is derived from an EMBL/GenBank/DDBJ whole genome shotgun (WGS) entry which is preliminary data.</text>
</comment>
<dbReference type="SUPFAM" id="SSF52980">
    <property type="entry name" value="Restriction endonuclease-like"/>
    <property type="match status" value="1"/>
</dbReference>
<name>A0ABP5CQ83_9MICO</name>
<gene>
    <name evidence="1" type="ORF">GCM10009817_02610</name>
</gene>
<evidence type="ECO:0000313" key="1">
    <source>
        <dbReference type="EMBL" id="GAA1966282.1"/>
    </source>
</evidence>
<sequence length="307" mass="34213">MRAVKALVRLGGTATAQQLRLAGVHWRHVHAALEAGLVARTSRGHYCLAGTEAARAAAHRLSGAASHTTAALHWGWKVRMPSDEPHVTVRAKRSLPAGASDGVVVHWRDLDADDVSDGWVTTPVRTVVDCCLDLPFADALSVADSARRAGLRTSTVLDRSAWLPPRQRDRVKRVLEASDPRAANPFESTLRAIALGVRGLELEPQLRIRYDGFFARVDLADDDLRIVLEADSHEFHTGRRAFDRDCRRYNGLVTRDWLVLRFTWEQVMFEAEVVRCAIEEVVALRRSQGLRRLRTGRVTGSKLRKAL</sequence>
<dbReference type="Proteomes" id="UP001500013">
    <property type="component" value="Unassembled WGS sequence"/>
</dbReference>
<reference evidence="2" key="1">
    <citation type="journal article" date="2019" name="Int. J. Syst. Evol. Microbiol.">
        <title>The Global Catalogue of Microorganisms (GCM) 10K type strain sequencing project: providing services to taxonomists for standard genome sequencing and annotation.</title>
        <authorList>
            <consortium name="The Broad Institute Genomics Platform"/>
            <consortium name="The Broad Institute Genome Sequencing Center for Infectious Disease"/>
            <person name="Wu L."/>
            <person name="Ma J."/>
        </authorList>
    </citation>
    <scope>NUCLEOTIDE SEQUENCE [LARGE SCALE GENOMIC DNA]</scope>
    <source>
        <strain evidence="2">JCM 15628</strain>
    </source>
</reference>
<accession>A0ABP5CQ83</accession>
<dbReference type="RefSeq" id="WP_344057625.1">
    <property type="nucleotide sequence ID" value="NZ_BAAAPU010000001.1"/>
</dbReference>
<keyword evidence="2" id="KW-1185">Reference proteome</keyword>
<evidence type="ECO:0008006" key="3">
    <source>
        <dbReference type="Google" id="ProtNLM"/>
    </source>
</evidence>
<organism evidence="1 2">
    <name type="scientific">Terrabacter lapilli</name>
    <dbReference type="NCBI Taxonomy" id="436231"/>
    <lineage>
        <taxon>Bacteria</taxon>
        <taxon>Bacillati</taxon>
        <taxon>Actinomycetota</taxon>
        <taxon>Actinomycetes</taxon>
        <taxon>Micrococcales</taxon>
        <taxon>Intrasporangiaceae</taxon>
        <taxon>Terrabacter</taxon>
    </lineage>
</organism>
<protein>
    <recommendedName>
        <fullName evidence="3">Very-short-patch-repair endonuclease</fullName>
    </recommendedName>
</protein>
<dbReference type="Gene3D" id="3.40.960.10">
    <property type="entry name" value="VSR Endonuclease"/>
    <property type="match status" value="1"/>
</dbReference>
<proteinExistence type="predicted"/>